<dbReference type="InterPro" id="IPR016305">
    <property type="entry name" value="Mannose-6-P_Isomerase"/>
</dbReference>
<dbReference type="Pfam" id="PF20511">
    <property type="entry name" value="PMI_typeI_cat"/>
    <property type="match status" value="1"/>
</dbReference>
<dbReference type="EC" id="5.3.1.8" evidence="4"/>
<name>A0A6J7H0N5_9ZZZZ</name>
<comment type="similarity">
    <text evidence="3">Belongs to the mannose-6-phosphate isomerase type 1 family.</text>
</comment>
<dbReference type="SUPFAM" id="SSF51182">
    <property type="entry name" value="RmlC-like cupins"/>
    <property type="match status" value="1"/>
</dbReference>
<evidence type="ECO:0000259" key="8">
    <source>
        <dbReference type="Pfam" id="PF20511"/>
    </source>
</evidence>
<dbReference type="Gene3D" id="1.10.441.10">
    <property type="entry name" value="Phosphomannose Isomerase, domain 2"/>
    <property type="match status" value="1"/>
</dbReference>
<dbReference type="PANTHER" id="PTHR10309">
    <property type="entry name" value="MANNOSE-6-PHOSPHATE ISOMERASE"/>
    <property type="match status" value="1"/>
</dbReference>
<dbReference type="InterPro" id="IPR001250">
    <property type="entry name" value="Man6P_Isoase-1"/>
</dbReference>
<dbReference type="PIRSF" id="PIRSF001480">
    <property type="entry name" value="Mannose-6-phosphate_isomerase"/>
    <property type="match status" value="1"/>
</dbReference>
<dbReference type="NCBIfam" id="TIGR00218">
    <property type="entry name" value="manA"/>
    <property type="match status" value="1"/>
</dbReference>
<evidence type="ECO:0000256" key="4">
    <source>
        <dbReference type="ARBA" id="ARBA00011956"/>
    </source>
</evidence>
<sequence length="392" mass="40990">MFLPIDNVPRDYAWGSRTAISTLLGLSPSGAPEAELWLGSHPACPSRVRDIDGPSTHAQTLDTYLAQTGTPPLSFLLKVLAADTPLSLQVHPTTAQAQAGFARETQAGIAVDAPHRIYRDESAKPELIMALDDGFEALSGFRDVAKTITVLRSFAVAAEASGDPTGAAALTDFVGHIDRDGLAHAVRFALTSPDVQVAVSAVVGVARRGPQGVDSREAETVRWLSDAFGTDPGVLIGLLLHRVTLKPGEALFLGAGNLHSYLRGVGIEIMSASDNVVRGGLTTKYVDVDELLCVARWEPVAVPLWPGVTEAPGVVAFHPPVDGFTLYALAQPGEGSVIDAQGPGIALGLTTAVTLRGAHGRVTLDRGEAVYISKDEFPLMASGTGRAVLATG</sequence>
<evidence type="ECO:0000256" key="6">
    <source>
        <dbReference type="ARBA" id="ARBA00022833"/>
    </source>
</evidence>
<dbReference type="PRINTS" id="PR00714">
    <property type="entry name" value="MAN6PISMRASE"/>
</dbReference>
<comment type="cofactor">
    <cofactor evidence="2">
        <name>Zn(2+)</name>
        <dbReference type="ChEBI" id="CHEBI:29105"/>
    </cofactor>
</comment>
<keyword evidence="6" id="KW-0862">Zinc</keyword>
<dbReference type="GO" id="GO:0004476">
    <property type="term" value="F:mannose-6-phosphate isomerase activity"/>
    <property type="evidence" value="ECO:0007669"/>
    <property type="project" value="UniProtKB-EC"/>
</dbReference>
<dbReference type="GO" id="GO:0005975">
    <property type="term" value="P:carbohydrate metabolic process"/>
    <property type="evidence" value="ECO:0007669"/>
    <property type="project" value="InterPro"/>
</dbReference>
<gene>
    <name evidence="9" type="ORF">UFOPK3516_01447</name>
</gene>
<comment type="catalytic activity">
    <reaction evidence="1">
        <text>D-mannose 6-phosphate = D-fructose 6-phosphate</text>
        <dbReference type="Rhea" id="RHEA:12356"/>
        <dbReference type="ChEBI" id="CHEBI:58735"/>
        <dbReference type="ChEBI" id="CHEBI:61527"/>
        <dbReference type="EC" id="5.3.1.8"/>
    </reaction>
</comment>
<proteinExistence type="inferred from homology"/>
<dbReference type="GO" id="GO:0009298">
    <property type="term" value="P:GDP-mannose biosynthetic process"/>
    <property type="evidence" value="ECO:0007669"/>
    <property type="project" value="InterPro"/>
</dbReference>
<keyword evidence="7" id="KW-0413">Isomerase</keyword>
<evidence type="ECO:0000256" key="5">
    <source>
        <dbReference type="ARBA" id="ARBA00022723"/>
    </source>
</evidence>
<evidence type="ECO:0000313" key="9">
    <source>
        <dbReference type="EMBL" id="CAB4910225.1"/>
    </source>
</evidence>
<evidence type="ECO:0000256" key="7">
    <source>
        <dbReference type="ARBA" id="ARBA00023235"/>
    </source>
</evidence>
<dbReference type="GO" id="GO:0008270">
    <property type="term" value="F:zinc ion binding"/>
    <property type="evidence" value="ECO:0007669"/>
    <property type="project" value="InterPro"/>
</dbReference>
<organism evidence="9">
    <name type="scientific">freshwater metagenome</name>
    <dbReference type="NCBI Taxonomy" id="449393"/>
    <lineage>
        <taxon>unclassified sequences</taxon>
        <taxon>metagenomes</taxon>
        <taxon>ecological metagenomes</taxon>
    </lineage>
</organism>
<dbReference type="InterPro" id="IPR011051">
    <property type="entry name" value="RmlC_Cupin_sf"/>
</dbReference>
<evidence type="ECO:0000256" key="2">
    <source>
        <dbReference type="ARBA" id="ARBA00001947"/>
    </source>
</evidence>
<dbReference type="PANTHER" id="PTHR10309:SF0">
    <property type="entry name" value="MANNOSE-6-PHOSPHATE ISOMERASE"/>
    <property type="match status" value="1"/>
</dbReference>
<evidence type="ECO:0000256" key="3">
    <source>
        <dbReference type="ARBA" id="ARBA00010772"/>
    </source>
</evidence>
<feature type="domain" description="Phosphomannose isomerase type I catalytic" evidence="8">
    <location>
        <begin position="4"/>
        <end position="143"/>
    </location>
</feature>
<evidence type="ECO:0000256" key="1">
    <source>
        <dbReference type="ARBA" id="ARBA00000757"/>
    </source>
</evidence>
<keyword evidence="5" id="KW-0479">Metal-binding</keyword>
<protein>
    <recommendedName>
        <fullName evidence="4">mannose-6-phosphate isomerase</fullName>
        <ecNumber evidence="4">5.3.1.8</ecNumber>
    </recommendedName>
</protein>
<dbReference type="Gene3D" id="2.60.120.10">
    <property type="entry name" value="Jelly Rolls"/>
    <property type="match status" value="2"/>
</dbReference>
<dbReference type="EMBL" id="CAFBMB010000159">
    <property type="protein sequence ID" value="CAB4910225.1"/>
    <property type="molecule type" value="Genomic_DNA"/>
</dbReference>
<dbReference type="InterPro" id="IPR046457">
    <property type="entry name" value="PMI_typeI_cat"/>
</dbReference>
<dbReference type="AlphaFoldDB" id="A0A6J7H0N5"/>
<reference evidence="9" key="1">
    <citation type="submission" date="2020-05" db="EMBL/GenBank/DDBJ databases">
        <authorList>
            <person name="Chiriac C."/>
            <person name="Salcher M."/>
            <person name="Ghai R."/>
            <person name="Kavagutti S V."/>
        </authorList>
    </citation>
    <scope>NUCLEOTIDE SEQUENCE</scope>
</reference>
<accession>A0A6J7H0N5</accession>
<dbReference type="GO" id="GO:0005829">
    <property type="term" value="C:cytosol"/>
    <property type="evidence" value="ECO:0007669"/>
    <property type="project" value="TreeGrafter"/>
</dbReference>
<dbReference type="InterPro" id="IPR014710">
    <property type="entry name" value="RmlC-like_jellyroll"/>
</dbReference>
<dbReference type="CDD" id="cd07011">
    <property type="entry name" value="cupin_PMI_type_I_N"/>
    <property type="match status" value="1"/>
</dbReference>